<reference evidence="2 3" key="1">
    <citation type="submission" date="2020-03" db="EMBL/GenBank/DDBJ databases">
        <title>WGS of actinomycetes isolated from Thailand.</title>
        <authorList>
            <person name="Thawai C."/>
        </authorList>
    </citation>
    <scope>NUCLEOTIDE SEQUENCE [LARGE SCALE GENOMIC DNA]</scope>
    <source>
        <strain evidence="2 3">FMUSA5-5</strain>
    </source>
</reference>
<protein>
    <submittedName>
        <fullName evidence="2">Uncharacterized protein</fullName>
    </submittedName>
</protein>
<keyword evidence="3" id="KW-1185">Reference proteome</keyword>
<sequence length="72" mass="7340">MSEAFAAAIRRRADEAADALHAAEREGDPDAALAAAGALDEVLRMARAHGVSTDRSGRPAQAGDVLDGKTAP</sequence>
<gene>
    <name evidence="2" type="ORF">HCN51_47460</name>
</gene>
<proteinExistence type="predicted"/>
<evidence type="ECO:0000313" key="3">
    <source>
        <dbReference type="Proteomes" id="UP000696294"/>
    </source>
</evidence>
<name>A0ABX1BNY5_9ACTN</name>
<accession>A0ABX1BNY5</accession>
<dbReference type="EMBL" id="JAATEP010000057">
    <property type="protein sequence ID" value="NJP96981.1"/>
    <property type="molecule type" value="Genomic_DNA"/>
</dbReference>
<organism evidence="2 3">
    <name type="scientific">Nonomuraea composti</name>
    <dbReference type="NCBI Taxonomy" id="2720023"/>
    <lineage>
        <taxon>Bacteria</taxon>
        <taxon>Bacillati</taxon>
        <taxon>Actinomycetota</taxon>
        <taxon>Actinomycetes</taxon>
        <taxon>Streptosporangiales</taxon>
        <taxon>Streptosporangiaceae</taxon>
        <taxon>Nonomuraea</taxon>
    </lineage>
</organism>
<evidence type="ECO:0000256" key="1">
    <source>
        <dbReference type="SAM" id="MobiDB-lite"/>
    </source>
</evidence>
<feature type="region of interest" description="Disordered" evidence="1">
    <location>
        <begin position="49"/>
        <end position="72"/>
    </location>
</feature>
<dbReference type="Proteomes" id="UP000696294">
    <property type="component" value="Unassembled WGS sequence"/>
</dbReference>
<dbReference type="RefSeq" id="WP_168018494.1">
    <property type="nucleotide sequence ID" value="NZ_JAATEP010000057.1"/>
</dbReference>
<comment type="caution">
    <text evidence="2">The sequence shown here is derived from an EMBL/GenBank/DDBJ whole genome shotgun (WGS) entry which is preliminary data.</text>
</comment>
<evidence type="ECO:0000313" key="2">
    <source>
        <dbReference type="EMBL" id="NJP96981.1"/>
    </source>
</evidence>